<dbReference type="EMBL" id="CM056741">
    <property type="protein sequence ID" value="KAJ8686191.1"/>
    <property type="molecule type" value="Genomic_DNA"/>
</dbReference>
<keyword evidence="2" id="KW-1185">Reference proteome</keyword>
<dbReference type="Proteomes" id="UP001239111">
    <property type="component" value="Chromosome 1"/>
</dbReference>
<sequence length="1577" mass="181894">MEPFCQFLPHGQTVSNAKKNTKSEVPNLESIENEATLLQSLRAIIAISSTNSQDGARKKDWHSVLTQLLKMLCCNREIGNQTILLASHAFLSLRRFVHSFEEFERNVITYFDVSNQVNQIQQFEEVYAIRNIDIFKQVICHGYLQLNQKLSYSSRIYTRIIEIVYPHCIEYTQHTYFSFKILQSWLFKSSTTSFWVGHTRELEQMLETVLFSNWDNTISRTSVVAVLTAYLSIMKEKYEGFLPYLFYRCVENISWHHVSKYTILAEICHSLNDNDLIKERKFVSNLFNSLTCPHLCNASTKVFLCISNKLSQDEWKATFGEILRSYVTAWESEKERSALQVLCRYWIEPLVKIHRDLLLFLAECCDGKCSIYLSHLLRLSRKYGASIPILDMYSFDYLNHEEEFIRLNIFAAHSYAQDDPENDHYLRSIQAVESFLFFNATTSSTYLREGILHYFKIFLSGLLKRASVSKETLEAVKFFEWLYDFEMDCFEIASCYQRKIFGLSLYKLCLQFLFGSKSTDCFLSKDPVFRVALSYGPSLQEKMKKMGRWRYTEKQRLITLLKLVLDSATDVRENSVEMVVEFFDPHLLNHSEKNFLFTMALDKCNSYKFSEIESGACLLKILSEWFDPHDFEGTLLNSENIPRLPVKEKFPRYTRFLLGEIRNQLNLLKRDILKAATQNSPCYGVVTALLSTAFKSGPECNLITEPLLEEILTLLEEAVQDFLSMFSSKSSGLGSDFSSSFKEMGIAVDDAIRRSELDYEFDELVLCELAVEIVRNKYVTDPMIQRASQVIVSVSLKCRHKGVIESAGYAVGNLVRYLCKNKLSMEVLESYVEKLINNDFASSINLTRRGAGITILFHRIIANDIRTDRPLFHFAVNSLVHSLVESRMPTRKEKQDGTVYDDPRAIRLHFLKSLVADKQLQAQLNPYLDRICLICLDYMTSSTFTVRNASFQLYGALITRFVGQNWGAKGLDFGYGYSVNHFATHFPQLAAHVLARLRASCRSLDEQSSWQENSDVVHILPLLSKMFFSGCELIDGSSSEFVNQIKDCLYRLLNSPLAHVRISAAKCLVAFTGTHSSHLDREEHRLVRRLKSSNSFNHRNGCLQALEYLMERKIVESVTFAADSETIGSLCDVQTNVEVPELMECLWNFWSRRLSLMNHQNVCYAIEAQMIRLSRKSKLITHSMSDQESEPVPTDCFIAPFNPRKPGFFEFVDELMRLFVGYLYSNNRRELLKDVLESECQYFCHSLCQTAPRNDVDSLLMIVDFVTRNFLVVDEYLLQSIVTYTSKSIRVLLFNKEGDPCDFRILEKLENFAHKISDDSSTSNAHFSELLMYIHLYSHRHSESSDPLKSATMAFQNQDITFANYFSYPDSLRHLISKGLEILLHDFQSLNSNCKKLCFLWSLTLLRDEITSIREAIEDSVLRNVLLPHTRSNIKISSEIVQITLLLNLIPRKAIVGELNHEEFVQIIQQYLSTFAKSSSLAPNLETPFDDDGITCYKEESQLLNVIVFCFARRSSQSARQIHIESVEDIREFVFGGKPDLLKKLNVDPHVIQAYLTISQEHYLAKKMAVIQTFFGN</sequence>
<protein>
    <submittedName>
        <fullName evidence="1">Uncharacterized protein</fullName>
    </submittedName>
</protein>
<organism evidence="1 2">
    <name type="scientific">Eretmocerus hayati</name>
    <dbReference type="NCBI Taxonomy" id="131215"/>
    <lineage>
        <taxon>Eukaryota</taxon>
        <taxon>Metazoa</taxon>
        <taxon>Ecdysozoa</taxon>
        <taxon>Arthropoda</taxon>
        <taxon>Hexapoda</taxon>
        <taxon>Insecta</taxon>
        <taxon>Pterygota</taxon>
        <taxon>Neoptera</taxon>
        <taxon>Endopterygota</taxon>
        <taxon>Hymenoptera</taxon>
        <taxon>Apocrita</taxon>
        <taxon>Proctotrupomorpha</taxon>
        <taxon>Chalcidoidea</taxon>
        <taxon>Aphelinidae</taxon>
        <taxon>Aphelininae</taxon>
        <taxon>Eretmocerus</taxon>
    </lineage>
</organism>
<evidence type="ECO:0000313" key="2">
    <source>
        <dbReference type="Proteomes" id="UP001239111"/>
    </source>
</evidence>
<proteinExistence type="predicted"/>
<gene>
    <name evidence="1" type="ORF">QAD02_021985</name>
</gene>
<feature type="non-terminal residue" evidence="1">
    <location>
        <position position="1"/>
    </location>
</feature>
<name>A0ACC2PTB5_9HYME</name>
<comment type="caution">
    <text evidence="1">The sequence shown here is derived from an EMBL/GenBank/DDBJ whole genome shotgun (WGS) entry which is preliminary data.</text>
</comment>
<reference evidence="1" key="1">
    <citation type="submission" date="2023-04" db="EMBL/GenBank/DDBJ databases">
        <title>A chromosome-level genome assembly of the parasitoid wasp Eretmocerus hayati.</title>
        <authorList>
            <person name="Zhong Y."/>
            <person name="Liu S."/>
            <person name="Liu Y."/>
        </authorList>
    </citation>
    <scope>NUCLEOTIDE SEQUENCE</scope>
    <source>
        <strain evidence="1">ZJU_SS_LIU_2023</strain>
    </source>
</reference>
<accession>A0ACC2PTB5</accession>
<evidence type="ECO:0000313" key="1">
    <source>
        <dbReference type="EMBL" id="KAJ8686191.1"/>
    </source>
</evidence>